<protein>
    <submittedName>
        <fullName evidence="1">S-adenosyl-L-methionine-dependent methyltransferase</fullName>
    </submittedName>
</protein>
<dbReference type="InterPro" id="IPR029063">
    <property type="entry name" value="SAM-dependent_MTases_sf"/>
</dbReference>
<sequence>MSEGADLVANSAAPLVADDENYDSGIDNPSLASSTQSLTESVLSHVYENGRRYHSKSVGRYFLPTDEQEQDRLDMYHHFMLELLGGKISLAPFDRDPGFVLDCGTGTGIWALDYAEQHPASVVYGIDMAPIQPSYVYPNVRFEIDDLELDWTFRDKFDLIYARLMSTGIKDWPRFFQQMYDFMNPGGYVELSEHDLNGVRSDDGTMPSDTAYNRYLTLLTKCMASNGLNPYLTLTDYTRMLTSAGFEITKTLEFKIPMGGWPKGKKAKYLGLLYAEMSKTGFDAYGKSLLVKEGGLTVEEADQLIRECVELLGERKQHVYYYKWHIVARKPE</sequence>
<gene>
    <name evidence="1" type="ORF">EX30DRAFT_396150</name>
</gene>
<dbReference type="PANTHER" id="PTHR43591">
    <property type="entry name" value="METHYLTRANSFERASE"/>
    <property type="match status" value="1"/>
</dbReference>
<dbReference type="Proteomes" id="UP000298138">
    <property type="component" value="Unassembled WGS sequence"/>
</dbReference>
<dbReference type="CDD" id="cd02440">
    <property type="entry name" value="AdoMet_MTases"/>
    <property type="match status" value="1"/>
</dbReference>
<keyword evidence="1" id="KW-0489">Methyltransferase</keyword>
<dbReference type="SUPFAM" id="SSF53335">
    <property type="entry name" value="S-adenosyl-L-methionine-dependent methyltransferases"/>
    <property type="match status" value="1"/>
</dbReference>
<dbReference type="PANTHER" id="PTHR43591:SF24">
    <property type="entry name" value="2-METHOXY-6-POLYPRENYL-1,4-BENZOQUINOL METHYLASE, MITOCHONDRIAL"/>
    <property type="match status" value="1"/>
</dbReference>
<name>A0A4S2MVT3_9PEZI</name>
<proteinExistence type="predicted"/>
<evidence type="ECO:0000313" key="1">
    <source>
        <dbReference type="EMBL" id="TGZ80701.1"/>
    </source>
</evidence>
<dbReference type="Gene3D" id="3.40.50.150">
    <property type="entry name" value="Vaccinia Virus protein VP39"/>
    <property type="match status" value="1"/>
</dbReference>
<accession>A0A4S2MVT3</accession>
<organism evidence="1 2">
    <name type="scientific">Ascodesmis nigricans</name>
    <dbReference type="NCBI Taxonomy" id="341454"/>
    <lineage>
        <taxon>Eukaryota</taxon>
        <taxon>Fungi</taxon>
        <taxon>Dikarya</taxon>
        <taxon>Ascomycota</taxon>
        <taxon>Pezizomycotina</taxon>
        <taxon>Pezizomycetes</taxon>
        <taxon>Pezizales</taxon>
        <taxon>Ascodesmidaceae</taxon>
        <taxon>Ascodesmis</taxon>
    </lineage>
</organism>
<dbReference type="GO" id="GO:0032259">
    <property type="term" value="P:methylation"/>
    <property type="evidence" value="ECO:0007669"/>
    <property type="project" value="UniProtKB-KW"/>
</dbReference>
<dbReference type="InParanoid" id="A0A4S2MVT3"/>
<keyword evidence="1" id="KW-0808">Transferase</keyword>
<reference evidence="1 2" key="1">
    <citation type="submission" date="2019-04" db="EMBL/GenBank/DDBJ databases">
        <title>Comparative genomics and transcriptomics to analyze fruiting body development in filamentous ascomycetes.</title>
        <authorList>
            <consortium name="DOE Joint Genome Institute"/>
            <person name="Lutkenhaus R."/>
            <person name="Traeger S."/>
            <person name="Breuer J."/>
            <person name="Kuo A."/>
            <person name="Lipzen A."/>
            <person name="Pangilinan J."/>
            <person name="Dilworth D."/>
            <person name="Sandor L."/>
            <person name="Poggeler S."/>
            <person name="Barry K."/>
            <person name="Grigoriev I.V."/>
            <person name="Nowrousian M."/>
        </authorList>
    </citation>
    <scope>NUCLEOTIDE SEQUENCE [LARGE SCALE GENOMIC DNA]</scope>
    <source>
        <strain evidence="1 2">CBS 389.68</strain>
    </source>
</reference>
<dbReference type="Pfam" id="PF13489">
    <property type="entry name" value="Methyltransf_23"/>
    <property type="match status" value="1"/>
</dbReference>
<keyword evidence="2" id="KW-1185">Reference proteome</keyword>
<dbReference type="STRING" id="341454.A0A4S2MVT3"/>
<dbReference type="OrthoDB" id="8300214at2759"/>
<dbReference type="GO" id="GO:0008168">
    <property type="term" value="F:methyltransferase activity"/>
    <property type="evidence" value="ECO:0007669"/>
    <property type="project" value="UniProtKB-KW"/>
</dbReference>
<dbReference type="EMBL" id="ML220123">
    <property type="protein sequence ID" value="TGZ80701.1"/>
    <property type="molecule type" value="Genomic_DNA"/>
</dbReference>
<evidence type="ECO:0000313" key="2">
    <source>
        <dbReference type="Proteomes" id="UP000298138"/>
    </source>
</evidence>
<dbReference type="AlphaFoldDB" id="A0A4S2MVT3"/>